<feature type="region of interest" description="Disordered" evidence="4">
    <location>
        <begin position="37"/>
        <end position="58"/>
    </location>
</feature>
<dbReference type="InterPro" id="IPR036013">
    <property type="entry name" value="Band_7/SPFH_dom_sf"/>
</dbReference>
<sequence>MSLVAKTLSPSTVKFVQFAPILYRQLSPMLSRQLSTAAPSRAPKLSSPNAPKTQLHSLSPSPLAAASAQAIRHFRSSRDPMHVIEPPVNWGIQIVPEKRALVLERFGRYVKTLTPGFHFLIPFVDKIAYAHSLKEEAIQIPDQNAITKDNVSISIDGILYVKIVDPKLASYGAENPLYAVIQLAQTTMRSELGKITLDKSFEERDTLNDKIVMAINDAAKDWGLQCLRYEIRDISPPRGVKAAMEMQAEAERKKRALVLESEGERQAHINRADGKKSSVILASEAAKMDQVNRAQGEAEAILAVAHATTKRIALVSDAIKNHGGMEAATLGIAEQYIDAFGKLAKEGNTMLLPANVSSPASMIAEALGIYKNLTSNSSVPGIKEILDNSSESINDQIFSESVQKNKK</sequence>
<evidence type="ECO:0000256" key="1">
    <source>
        <dbReference type="ARBA" id="ARBA00004173"/>
    </source>
</evidence>
<dbReference type="InterPro" id="IPR001107">
    <property type="entry name" value="Band_7"/>
</dbReference>
<keyword evidence="3" id="KW-0496">Mitochondrion</keyword>
<dbReference type="SMART" id="SM00244">
    <property type="entry name" value="PHB"/>
    <property type="match status" value="1"/>
</dbReference>
<dbReference type="PANTHER" id="PTHR43327:SF32">
    <property type="entry name" value="STOMATIN-LIKE PROTEIN 2, MITOCHONDRIAL"/>
    <property type="match status" value="1"/>
</dbReference>
<name>A0AAD8HHB7_9APIA</name>
<proteinExistence type="inferred from homology"/>
<dbReference type="EMBL" id="JAUIZM010000009">
    <property type="protein sequence ID" value="KAK1366374.1"/>
    <property type="molecule type" value="Genomic_DNA"/>
</dbReference>
<evidence type="ECO:0000256" key="3">
    <source>
        <dbReference type="ARBA" id="ARBA00023128"/>
    </source>
</evidence>
<reference evidence="6" key="2">
    <citation type="submission" date="2023-05" db="EMBL/GenBank/DDBJ databases">
        <authorList>
            <person name="Schelkunov M.I."/>
        </authorList>
    </citation>
    <scope>NUCLEOTIDE SEQUENCE</scope>
    <source>
        <strain evidence="6">Hsosn_3</strain>
        <tissue evidence="6">Leaf</tissue>
    </source>
</reference>
<gene>
    <name evidence="6" type="ORF">POM88_041935</name>
</gene>
<dbReference type="PRINTS" id="PR00721">
    <property type="entry name" value="STOMATIN"/>
</dbReference>
<evidence type="ECO:0000256" key="4">
    <source>
        <dbReference type="SAM" id="MobiDB-lite"/>
    </source>
</evidence>
<organism evidence="6 7">
    <name type="scientific">Heracleum sosnowskyi</name>
    <dbReference type="NCBI Taxonomy" id="360622"/>
    <lineage>
        <taxon>Eukaryota</taxon>
        <taxon>Viridiplantae</taxon>
        <taxon>Streptophyta</taxon>
        <taxon>Embryophyta</taxon>
        <taxon>Tracheophyta</taxon>
        <taxon>Spermatophyta</taxon>
        <taxon>Magnoliopsida</taxon>
        <taxon>eudicotyledons</taxon>
        <taxon>Gunneridae</taxon>
        <taxon>Pentapetalae</taxon>
        <taxon>asterids</taxon>
        <taxon>campanulids</taxon>
        <taxon>Apiales</taxon>
        <taxon>Apiaceae</taxon>
        <taxon>Apioideae</taxon>
        <taxon>apioid superclade</taxon>
        <taxon>Tordylieae</taxon>
        <taxon>Tordyliinae</taxon>
        <taxon>Heracleum</taxon>
    </lineage>
</organism>
<protein>
    <submittedName>
        <fullName evidence="6">Stomatin-like protein 2, mitochondrial</fullName>
    </submittedName>
</protein>
<dbReference type="Proteomes" id="UP001237642">
    <property type="component" value="Unassembled WGS sequence"/>
</dbReference>
<evidence type="ECO:0000256" key="2">
    <source>
        <dbReference type="ARBA" id="ARBA00008164"/>
    </source>
</evidence>
<dbReference type="SUPFAM" id="SSF117892">
    <property type="entry name" value="Band 7/SPFH domain"/>
    <property type="match status" value="1"/>
</dbReference>
<feature type="domain" description="Band 7" evidence="5">
    <location>
        <begin position="90"/>
        <end position="248"/>
    </location>
</feature>
<dbReference type="Pfam" id="PF01145">
    <property type="entry name" value="Band_7"/>
    <property type="match status" value="1"/>
</dbReference>
<dbReference type="GO" id="GO:0016020">
    <property type="term" value="C:membrane"/>
    <property type="evidence" value="ECO:0007669"/>
    <property type="project" value="InterPro"/>
</dbReference>
<dbReference type="FunFam" id="3.30.479.30:FF:000008">
    <property type="entry name" value="Stomatin-like protein 2, mitochondrial"/>
    <property type="match status" value="1"/>
</dbReference>
<dbReference type="AlphaFoldDB" id="A0AAD8HHB7"/>
<comment type="similarity">
    <text evidence="2">Belongs to the band 7/mec-2 family.</text>
</comment>
<accession>A0AAD8HHB7</accession>
<keyword evidence="7" id="KW-1185">Reference proteome</keyword>
<evidence type="ECO:0000313" key="7">
    <source>
        <dbReference type="Proteomes" id="UP001237642"/>
    </source>
</evidence>
<comment type="caution">
    <text evidence="6">The sequence shown here is derived from an EMBL/GenBank/DDBJ whole genome shotgun (WGS) entry which is preliminary data.</text>
</comment>
<evidence type="ECO:0000313" key="6">
    <source>
        <dbReference type="EMBL" id="KAK1366374.1"/>
    </source>
</evidence>
<dbReference type="Gene3D" id="3.30.479.30">
    <property type="entry name" value="Band 7 domain"/>
    <property type="match status" value="1"/>
</dbReference>
<dbReference type="InterPro" id="IPR050710">
    <property type="entry name" value="Band7/mec-2_domain"/>
</dbReference>
<evidence type="ECO:0000259" key="5">
    <source>
        <dbReference type="SMART" id="SM00244"/>
    </source>
</evidence>
<reference evidence="6" key="1">
    <citation type="submission" date="2023-02" db="EMBL/GenBank/DDBJ databases">
        <title>Genome of toxic invasive species Heracleum sosnowskyi carries increased number of genes despite the absence of recent whole-genome duplications.</title>
        <authorList>
            <person name="Schelkunov M."/>
            <person name="Shtratnikova V."/>
            <person name="Makarenko M."/>
            <person name="Klepikova A."/>
            <person name="Omelchenko D."/>
            <person name="Novikova G."/>
            <person name="Obukhova E."/>
            <person name="Bogdanov V."/>
            <person name="Penin A."/>
            <person name="Logacheva M."/>
        </authorList>
    </citation>
    <scope>NUCLEOTIDE SEQUENCE</scope>
    <source>
        <strain evidence="6">Hsosn_3</strain>
        <tissue evidence="6">Leaf</tissue>
    </source>
</reference>
<dbReference type="GO" id="GO:0005739">
    <property type="term" value="C:mitochondrion"/>
    <property type="evidence" value="ECO:0007669"/>
    <property type="project" value="UniProtKB-SubCell"/>
</dbReference>
<dbReference type="GO" id="GO:0007005">
    <property type="term" value="P:mitochondrion organization"/>
    <property type="evidence" value="ECO:0007669"/>
    <property type="project" value="TreeGrafter"/>
</dbReference>
<dbReference type="InterPro" id="IPR032435">
    <property type="entry name" value="STML2-like_C"/>
</dbReference>
<feature type="compositionally biased region" description="Polar residues" evidence="4">
    <location>
        <begin position="46"/>
        <end position="56"/>
    </location>
</feature>
<comment type="subcellular location">
    <subcellularLocation>
        <location evidence="1">Mitochondrion</location>
    </subcellularLocation>
</comment>
<dbReference type="InterPro" id="IPR001972">
    <property type="entry name" value="Stomatin_HflK_fam"/>
</dbReference>
<dbReference type="Pfam" id="PF16200">
    <property type="entry name" value="Band_7_C"/>
    <property type="match status" value="1"/>
</dbReference>
<dbReference type="CDD" id="cd08829">
    <property type="entry name" value="SPFH_paraslipin"/>
    <property type="match status" value="1"/>
</dbReference>
<dbReference type="PANTHER" id="PTHR43327">
    <property type="entry name" value="STOMATIN-LIKE PROTEIN 2, MITOCHONDRIAL"/>
    <property type="match status" value="1"/>
</dbReference>